<evidence type="ECO:0000313" key="3">
    <source>
        <dbReference type="Proteomes" id="UP001152795"/>
    </source>
</evidence>
<dbReference type="OrthoDB" id="5963632at2759"/>
<feature type="compositionally biased region" description="Basic and acidic residues" evidence="1">
    <location>
        <begin position="188"/>
        <end position="212"/>
    </location>
</feature>
<feature type="compositionally biased region" description="Polar residues" evidence="1">
    <location>
        <begin position="216"/>
        <end position="230"/>
    </location>
</feature>
<dbReference type="Proteomes" id="UP001152795">
    <property type="component" value="Unassembled WGS sequence"/>
</dbReference>
<name>A0A6S7GUG7_PARCT</name>
<feature type="region of interest" description="Disordered" evidence="1">
    <location>
        <begin position="128"/>
        <end position="248"/>
    </location>
</feature>
<comment type="caution">
    <text evidence="2">The sequence shown here is derived from an EMBL/GenBank/DDBJ whole genome shotgun (WGS) entry which is preliminary data.</text>
</comment>
<dbReference type="EMBL" id="CACRXK020002310">
    <property type="protein sequence ID" value="CAB3993692.1"/>
    <property type="molecule type" value="Genomic_DNA"/>
</dbReference>
<reference evidence="2" key="1">
    <citation type="submission" date="2020-04" db="EMBL/GenBank/DDBJ databases">
        <authorList>
            <person name="Alioto T."/>
            <person name="Alioto T."/>
            <person name="Gomez Garrido J."/>
        </authorList>
    </citation>
    <scope>NUCLEOTIDE SEQUENCE</scope>
    <source>
        <strain evidence="2">A484AB</strain>
    </source>
</reference>
<feature type="compositionally biased region" description="Low complexity" evidence="1">
    <location>
        <begin position="503"/>
        <end position="529"/>
    </location>
</feature>
<evidence type="ECO:0000256" key="1">
    <source>
        <dbReference type="SAM" id="MobiDB-lite"/>
    </source>
</evidence>
<feature type="compositionally biased region" description="Polar residues" evidence="1">
    <location>
        <begin position="151"/>
        <end position="187"/>
    </location>
</feature>
<evidence type="ECO:0000313" key="2">
    <source>
        <dbReference type="EMBL" id="CAB3993692.1"/>
    </source>
</evidence>
<sequence>MSKFLVVIANIENGDTIKLSPYFFTHGGERYEIAEYEVLDSDGPFSTDNKIVEQIHLGAEGKEYQRRRETTLVEVANHSGASLRNATNRQNTGSNSQRNGNTNPTHLQLTKAHPCTCTTKPNPSVSLVNSNIPTSKANGSLPQVYPCAPNSKANQNTPKSQVDQNASDSKVYQISSESQANPSGSTPNDHEGPMDTEDSDLHSPGDYERLSGRPENATSASQPGTSSGSQADPDKNKNGNEETPSDRDVVLKQIYDHLKKWFGIQSDSKFKFEKSKDIPGAIEISFKHNYRYWMVRFPDDFPTKPAKLFYSSWEASVRSHECFDSDIVKPLNNEVDMLLTIKNICRGCKHITRVKEYFSTWCTSNSHRLELVIRDGIDGNSRSARVGRSVNDGHMLCHIGEWRSHHSLILDKPSAEDEITIRRNFPRGTSKFLVIIANIRNGDTIKLSPYFFTHSERYEITKASLTVTKKTPRNTRSNSQWNDNTCPTYSQTVSRNSHKNPRNTDSSTQRDNNTNSTTQSQATATNSSTEKAAKPTPMDTSDSLEDRPTHPTGRASYQARNNTPEGSTPQNQTSSSSPDVVTTKEIILKKIKDGLEKYFGSEGKVDIERTSHGDLQMTFKHDAKYWMLRFPETFPNQPARLSCAYNPESLSKMSPSSDYFLVKPLTNHVNVLLSITKTCYGEFCKICKNITKENLAKPAAAVPPDN</sequence>
<dbReference type="AlphaFoldDB" id="A0A6S7GUG7"/>
<feature type="compositionally biased region" description="Polar residues" evidence="1">
    <location>
        <begin position="469"/>
        <end position="495"/>
    </location>
</feature>
<accession>A0A6S7GUG7</accession>
<feature type="compositionally biased region" description="Low complexity" evidence="1">
    <location>
        <begin position="567"/>
        <end position="578"/>
    </location>
</feature>
<feature type="compositionally biased region" description="Basic and acidic residues" evidence="1">
    <location>
        <begin position="232"/>
        <end position="248"/>
    </location>
</feature>
<feature type="compositionally biased region" description="Polar residues" evidence="1">
    <location>
        <begin position="128"/>
        <end position="141"/>
    </location>
</feature>
<feature type="region of interest" description="Disordered" evidence="1">
    <location>
        <begin position="80"/>
        <end position="108"/>
    </location>
</feature>
<proteinExistence type="predicted"/>
<feature type="region of interest" description="Disordered" evidence="1">
    <location>
        <begin position="469"/>
        <end position="581"/>
    </location>
</feature>
<gene>
    <name evidence="2" type="ORF">PACLA_8A054531</name>
</gene>
<organism evidence="2 3">
    <name type="scientific">Paramuricea clavata</name>
    <name type="common">Red gorgonian</name>
    <name type="synonym">Violescent sea-whip</name>
    <dbReference type="NCBI Taxonomy" id="317549"/>
    <lineage>
        <taxon>Eukaryota</taxon>
        <taxon>Metazoa</taxon>
        <taxon>Cnidaria</taxon>
        <taxon>Anthozoa</taxon>
        <taxon>Octocorallia</taxon>
        <taxon>Malacalcyonacea</taxon>
        <taxon>Plexauridae</taxon>
        <taxon>Paramuricea</taxon>
    </lineage>
</organism>
<keyword evidence="3" id="KW-1185">Reference proteome</keyword>
<protein>
    <submittedName>
        <fullName evidence="2">Uncharacterized protein</fullName>
    </submittedName>
</protein>